<evidence type="ECO:0000256" key="1">
    <source>
        <dbReference type="ARBA" id="ARBA00006525"/>
    </source>
</evidence>
<feature type="domain" description="Smf/DprA SLOG" evidence="2">
    <location>
        <begin position="76"/>
        <end position="287"/>
    </location>
</feature>
<evidence type="ECO:0000313" key="3">
    <source>
        <dbReference type="EMBL" id="KYZ75760.1"/>
    </source>
</evidence>
<keyword evidence="4" id="KW-1185">Reference proteome</keyword>
<dbReference type="InterPro" id="IPR003488">
    <property type="entry name" value="DprA"/>
</dbReference>
<dbReference type="PANTHER" id="PTHR43022:SF1">
    <property type="entry name" value="PROTEIN SMF"/>
    <property type="match status" value="1"/>
</dbReference>
<dbReference type="AlphaFoldDB" id="A0A154BPH5"/>
<dbReference type="Gene3D" id="3.40.50.450">
    <property type="match status" value="1"/>
</dbReference>
<dbReference type="InterPro" id="IPR057666">
    <property type="entry name" value="DrpA_SLOG"/>
</dbReference>
<dbReference type="RefSeq" id="WP_066243504.1">
    <property type="nucleotide sequence ID" value="NZ_LSGP01000020.1"/>
</dbReference>
<comment type="caution">
    <text evidence="3">The sequence shown here is derived from an EMBL/GenBank/DDBJ whole genome shotgun (WGS) entry which is preliminary data.</text>
</comment>
<organism evidence="3 4">
    <name type="scientific">Anaerosporomusa subterranea</name>
    <dbReference type="NCBI Taxonomy" id="1794912"/>
    <lineage>
        <taxon>Bacteria</taxon>
        <taxon>Bacillati</taxon>
        <taxon>Bacillota</taxon>
        <taxon>Negativicutes</taxon>
        <taxon>Acetonemataceae</taxon>
        <taxon>Anaerosporomusa</taxon>
    </lineage>
</organism>
<dbReference type="NCBIfam" id="TIGR00732">
    <property type="entry name" value="dprA"/>
    <property type="match status" value="1"/>
</dbReference>
<dbReference type="STRING" id="1794912.AXX12_11175"/>
<sequence length="302" mass="31938">MERSHLLMTLLGLGRIGRRKAEFICTHNSLAIIEAGLGALTAKGLLPKSVTQTAIEQAVRSAAASISLCHEHGWQIVNKLDPGFPCRLQQISDPPVLLYCHGDTAGLSAFPSVAVIGTRAPSPAAEATAYFLGRQLAKLRAAVVSGLALGCDAAAHRGCLEQGGYTAAVLPSGLDTIYPPQNQELAARIAATGCLLSEYPPGIRPARYRFVERDRLQSGLSDVVIVVESDIQGGAMHTARFAKRQGRRVLVFSPTSLNDSQQASGNQKLLATGAEAVTSVEEAIEMIRAMQPGQSGEIGTLF</sequence>
<dbReference type="SUPFAM" id="SSF102405">
    <property type="entry name" value="MCP/YpsA-like"/>
    <property type="match status" value="1"/>
</dbReference>
<evidence type="ECO:0000259" key="2">
    <source>
        <dbReference type="Pfam" id="PF02481"/>
    </source>
</evidence>
<dbReference type="Proteomes" id="UP000076268">
    <property type="component" value="Unassembled WGS sequence"/>
</dbReference>
<comment type="similarity">
    <text evidence="1">Belongs to the DprA/Smf family.</text>
</comment>
<accession>A0A154BPH5</accession>
<proteinExistence type="inferred from homology"/>
<dbReference type="GO" id="GO:0009294">
    <property type="term" value="P:DNA-mediated transformation"/>
    <property type="evidence" value="ECO:0007669"/>
    <property type="project" value="InterPro"/>
</dbReference>
<reference evidence="3 4" key="1">
    <citation type="submission" date="2016-02" db="EMBL/GenBank/DDBJ databases">
        <title>Anaerosporomusa subterraneum gen. nov., sp. nov., a spore-forming obligate anaerobe isolated from saprolite.</title>
        <authorList>
            <person name="Choi J.K."/>
            <person name="Shah M."/>
            <person name="Yee N."/>
        </authorList>
    </citation>
    <scope>NUCLEOTIDE SEQUENCE [LARGE SCALE GENOMIC DNA]</scope>
    <source>
        <strain evidence="3 4">RU4</strain>
    </source>
</reference>
<protein>
    <recommendedName>
        <fullName evidence="2">Smf/DprA SLOG domain-containing protein</fullName>
    </recommendedName>
</protein>
<dbReference type="OrthoDB" id="9785707at2"/>
<name>A0A154BPH5_ANASB</name>
<dbReference type="EMBL" id="LSGP01000020">
    <property type="protein sequence ID" value="KYZ75760.1"/>
    <property type="molecule type" value="Genomic_DNA"/>
</dbReference>
<gene>
    <name evidence="3" type="ORF">AXX12_11175</name>
</gene>
<evidence type="ECO:0000313" key="4">
    <source>
        <dbReference type="Proteomes" id="UP000076268"/>
    </source>
</evidence>
<dbReference type="PANTHER" id="PTHR43022">
    <property type="entry name" value="PROTEIN SMF"/>
    <property type="match status" value="1"/>
</dbReference>
<dbReference type="Pfam" id="PF02481">
    <property type="entry name" value="DNA_processg_A"/>
    <property type="match status" value="1"/>
</dbReference>